<reference evidence="2" key="3">
    <citation type="submission" date="2019-12" db="UniProtKB">
        <authorList>
            <consortium name="WormBaseParasite"/>
        </authorList>
    </citation>
    <scope>IDENTIFICATION</scope>
</reference>
<protein>
    <submittedName>
        <fullName evidence="2 3">Uncharacterized protein</fullName>
    </submittedName>
</protein>
<dbReference type="WBParaSite" id="TMUE_1000004776.2">
    <property type="protein sequence ID" value="TMUE_1000004776.2"/>
    <property type="gene ID" value="WBGene00293622"/>
</dbReference>
<accession>A0A5S6QBR6</accession>
<organism evidence="1 2">
    <name type="scientific">Trichuris muris</name>
    <name type="common">Mouse whipworm</name>
    <dbReference type="NCBI Taxonomy" id="70415"/>
    <lineage>
        <taxon>Eukaryota</taxon>
        <taxon>Metazoa</taxon>
        <taxon>Ecdysozoa</taxon>
        <taxon>Nematoda</taxon>
        <taxon>Enoplea</taxon>
        <taxon>Dorylaimia</taxon>
        <taxon>Trichinellida</taxon>
        <taxon>Trichuridae</taxon>
        <taxon>Trichuris</taxon>
    </lineage>
</organism>
<evidence type="ECO:0000313" key="2">
    <source>
        <dbReference type="WBParaSite" id="TMUE_1000004776.1"/>
    </source>
</evidence>
<evidence type="ECO:0000313" key="3">
    <source>
        <dbReference type="WBParaSite" id="TMUE_1000004776.2"/>
    </source>
</evidence>
<dbReference type="AlphaFoldDB" id="A0A5S6QBR6"/>
<dbReference type="Proteomes" id="UP000046395">
    <property type="component" value="Unassembled WGS sequence"/>
</dbReference>
<reference evidence="1" key="2">
    <citation type="submission" date="2014-03" db="EMBL/GenBank/DDBJ databases">
        <title>The whipworm genome and dual-species transcriptomics of an intimate host-pathogen interaction.</title>
        <authorList>
            <person name="Foth B.J."/>
            <person name="Tsai I.J."/>
            <person name="Reid A.J."/>
            <person name="Bancroft A.J."/>
            <person name="Nichol S."/>
            <person name="Tracey A."/>
            <person name="Holroyd N."/>
            <person name="Cotton J.A."/>
            <person name="Stanley E.J."/>
            <person name="Zarowiecki M."/>
            <person name="Liu J.Z."/>
            <person name="Huckvale T."/>
            <person name="Cooper P.J."/>
            <person name="Grencis R.K."/>
            <person name="Berriman M."/>
        </authorList>
    </citation>
    <scope>NUCLEOTIDE SEQUENCE [LARGE SCALE GENOMIC DNA]</scope>
    <source>
        <strain evidence="1">Edinburgh</strain>
    </source>
</reference>
<keyword evidence="1" id="KW-1185">Reference proteome</keyword>
<reference evidence="1" key="1">
    <citation type="submission" date="2013-11" db="EMBL/GenBank/DDBJ databases">
        <authorList>
            <person name="Aslett M."/>
        </authorList>
    </citation>
    <scope>NUCLEOTIDE SEQUENCE [LARGE SCALE GENOMIC DNA]</scope>
    <source>
        <strain evidence="1">Edinburgh</strain>
    </source>
</reference>
<dbReference type="WBParaSite" id="TMUE_1000004776.1">
    <property type="protein sequence ID" value="TMUE_1000004776.1"/>
    <property type="gene ID" value="WBGene00293622"/>
</dbReference>
<proteinExistence type="predicted"/>
<evidence type="ECO:0000313" key="1">
    <source>
        <dbReference type="Proteomes" id="UP000046395"/>
    </source>
</evidence>
<sequence>MGHQAQRKLSSHLAYQWVTSLQWVSSQGYHFAGDYMIHPRVHHNVDCTAVYIHWLASYPGYKERTKHFRAERENAIGIGFAYFSQSRL</sequence>
<name>A0A5S6QBR6_TRIMR</name>